<dbReference type="InterPro" id="IPR000064">
    <property type="entry name" value="NLP_P60_dom"/>
</dbReference>
<evidence type="ECO:0000313" key="9">
    <source>
        <dbReference type="Proteomes" id="UP001239019"/>
    </source>
</evidence>
<evidence type="ECO:0000256" key="5">
    <source>
        <dbReference type="SAM" id="MobiDB-lite"/>
    </source>
</evidence>
<feature type="domain" description="NlpC/P60" evidence="7">
    <location>
        <begin position="72"/>
        <end position="195"/>
    </location>
</feature>
<keyword evidence="9" id="KW-1185">Reference proteome</keyword>
<dbReference type="EMBL" id="JAVDDT010000001">
    <property type="protein sequence ID" value="MDQ2068570.1"/>
    <property type="molecule type" value="Genomic_DNA"/>
</dbReference>
<reference evidence="8 9" key="1">
    <citation type="submission" date="2023-08" db="EMBL/GenBank/DDBJ databases">
        <title>Whole-genome sequencing of halo(alkali)philic microorganisms from hypersaline lakes.</title>
        <authorList>
            <person name="Sorokin D.Y."/>
            <person name="Abbas B."/>
            <person name="Merkel A.Y."/>
        </authorList>
    </citation>
    <scope>NUCLEOTIDE SEQUENCE [LARGE SCALE GENOMIC DNA]</scope>
    <source>
        <strain evidence="8 9">AB-CW4</strain>
    </source>
</reference>
<evidence type="ECO:0000256" key="1">
    <source>
        <dbReference type="ARBA" id="ARBA00007074"/>
    </source>
</evidence>
<evidence type="ECO:0000313" key="8">
    <source>
        <dbReference type="EMBL" id="MDQ2068570.1"/>
    </source>
</evidence>
<dbReference type="Pfam" id="PF00877">
    <property type="entry name" value="NLPC_P60"/>
    <property type="match status" value="1"/>
</dbReference>
<evidence type="ECO:0000259" key="7">
    <source>
        <dbReference type="PROSITE" id="PS51935"/>
    </source>
</evidence>
<dbReference type="InterPro" id="IPR038765">
    <property type="entry name" value="Papain-like_cys_pep_sf"/>
</dbReference>
<feature type="chain" id="PRO_5045488381" evidence="6">
    <location>
        <begin position="20"/>
        <end position="195"/>
    </location>
</feature>
<keyword evidence="3" id="KW-0378">Hydrolase</keyword>
<dbReference type="PROSITE" id="PS51257">
    <property type="entry name" value="PROKAR_LIPOPROTEIN"/>
    <property type="match status" value="1"/>
</dbReference>
<sequence>MTLRPFLLLPCLLALLACASWPEEEGASSSGNGGGWLNWPGPVVDSHEVSRNRALSWPDGPESDAPSGENGAGGFSTPVLQAALQVKGRPYRLGAAGPNAFDCSGLVQYAHRRAGIDVPRTTTRQFRSARPVDRGQLREGDVIFFAVDGISISHVGLYGGEGRFLHSPSPGRTVSWASLENGYWASRFAGAGRFH</sequence>
<organism evidence="8 9">
    <name type="scientific">Natronospira bacteriovora</name>
    <dbReference type="NCBI Taxonomy" id="3069753"/>
    <lineage>
        <taxon>Bacteria</taxon>
        <taxon>Pseudomonadati</taxon>
        <taxon>Pseudomonadota</taxon>
        <taxon>Gammaproteobacteria</taxon>
        <taxon>Natronospirales</taxon>
        <taxon>Natronospiraceae</taxon>
        <taxon>Natronospira</taxon>
    </lineage>
</organism>
<keyword evidence="2" id="KW-0645">Protease</keyword>
<gene>
    <name evidence="8" type="ORF">RBH19_01625</name>
</gene>
<dbReference type="PANTHER" id="PTHR47053">
    <property type="entry name" value="MUREIN DD-ENDOPEPTIDASE MEPH-RELATED"/>
    <property type="match status" value="1"/>
</dbReference>
<evidence type="ECO:0000256" key="3">
    <source>
        <dbReference type="ARBA" id="ARBA00022801"/>
    </source>
</evidence>
<comment type="caution">
    <text evidence="8">The sequence shown here is derived from an EMBL/GenBank/DDBJ whole genome shotgun (WGS) entry which is preliminary data.</text>
</comment>
<accession>A0ABU0W3H5</accession>
<dbReference type="InterPro" id="IPR051202">
    <property type="entry name" value="Peptidase_C40"/>
</dbReference>
<feature type="signal peptide" evidence="6">
    <location>
        <begin position="1"/>
        <end position="19"/>
    </location>
</feature>
<dbReference type="PANTHER" id="PTHR47053:SF1">
    <property type="entry name" value="MUREIN DD-ENDOPEPTIDASE MEPH-RELATED"/>
    <property type="match status" value="1"/>
</dbReference>
<dbReference type="RefSeq" id="WP_306727052.1">
    <property type="nucleotide sequence ID" value="NZ_JAVDDT010000001.1"/>
</dbReference>
<name>A0ABU0W3H5_9GAMM</name>
<dbReference type="Gene3D" id="3.90.1720.10">
    <property type="entry name" value="endopeptidase domain like (from Nostoc punctiforme)"/>
    <property type="match status" value="1"/>
</dbReference>
<proteinExistence type="inferred from homology"/>
<keyword evidence="4" id="KW-0788">Thiol protease</keyword>
<protein>
    <submittedName>
        <fullName evidence="8">C40 family peptidase</fullName>
    </submittedName>
</protein>
<feature type="region of interest" description="Disordered" evidence="5">
    <location>
        <begin position="50"/>
        <end position="74"/>
    </location>
</feature>
<evidence type="ECO:0000256" key="6">
    <source>
        <dbReference type="SAM" id="SignalP"/>
    </source>
</evidence>
<keyword evidence="6" id="KW-0732">Signal</keyword>
<dbReference type="Proteomes" id="UP001239019">
    <property type="component" value="Unassembled WGS sequence"/>
</dbReference>
<dbReference type="PROSITE" id="PS51935">
    <property type="entry name" value="NLPC_P60"/>
    <property type="match status" value="1"/>
</dbReference>
<dbReference type="SUPFAM" id="SSF54001">
    <property type="entry name" value="Cysteine proteinases"/>
    <property type="match status" value="1"/>
</dbReference>
<evidence type="ECO:0000256" key="2">
    <source>
        <dbReference type="ARBA" id="ARBA00022670"/>
    </source>
</evidence>
<comment type="similarity">
    <text evidence="1">Belongs to the peptidase C40 family.</text>
</comment>
<evidence type="ECO:0000256" key="4">
    <source>
        <dbReference type="ARBA" id="ARBA00022807"/>
    </source>
</evidence>